<dbReference type="STRING" id="351160.LRC35"/>
<dbReference type="PANTHER" id="PTHR33490:SF3">
    <property type="entry name" value="CONSERVED INTEGRAL MEMBRANE PROTEIN"/>
    <property type="match status" value="1"/>
</dbReference>
<keyword evidence="5" id="KW-1185">Reference proteome</keyword>
<dbReference type="SMART" id="SM00460">
    <property type="entry name" value="TGc"/>
    <property type="match status" value="1"/>
</dbReference>
<evidence type="ECO:0000256" key="2">
    <source>
        <dbReference type="SAM" id="Phobius"/>
    </source>
</evidence>
<dbReference type="InterPro" id="IPR024620">
    <property type="entry name" value="DUF3869"/>
</dbReference>
<keyword evidence="2" id="KW-1133">Transmembrane helix</keyword>
<dbReference type="OrthoDB" id="18481at2157"/>
<dbReference type="RefSeq" id="WP_012034341.1">
    <property type="nucleotide sequence ID" value="NC_009464.1"/>
</dbReference>
<dbReference type="eggNOG" id="arCOG02165">
    <property type="taxonomic scope" value="Archaea"/>
</dbReference>
<sequence length="456" mass="47726">MTDTFGNHYRIYEWSLDGFKGNKQIVVKTEFDVTSTGNPGPETFSDPFPVSTSGMSQYLQSTPLVQSSDSAIISKADELTRGSETQAEAVDRIMNFVRTKIPNQASPGSKDAVWSLNHDYGTCVNRANLALALLRAENIPARYVNGIVSDEQITAPFSISGTTGYATFRWGKELHAWVEVYYPQKGWVPYDPWMNKGFLDHRHVKAGTAIDSDTMDSGTGGVIDTFKTVNVNQGSSGSVQTSITFSGVHDSGQYSARGLSPAPAGALMIGRDMINKATPTPTATPVATATISPTTGPSATVTPIPSGSATPGATPGPDQADSASGTNNSTTTDGGTAGNALPYNITGIIMDDKTGVRISDATVTVDGIPVPIDSAGSFTASVAEGDHTIHISAPGYGNGSLTVKIVDKDVPVVLKTQKAEAVSSGPALFGVQLPGFGLLLALGGILIVGLWRYGRT</sequence>
<gene>
    <name evidence="4" type="ORF">LRC35</name>
</gene>
<dbReference type="PANTHER" id="PTHR33490">
    <property type="entry name" value="BLR5614 PROTEIN-RELATED"/>
    <property type="match status" value="1"/>
</dbReference>
<feature type="transmembrane region" description="Helical" evidence="2">
    <location>
        <begin position="433"/>
        <end position="453"/>
    </location>
</feature>
<feature type="region of interest" description="Disordered" evidence="1">
    <location>
        <begin position="276"/>
        <end position="337"/>
    </location>
</feature>
<proteinExistence type="predicted"/>
<evidence type="ECO:0000259" key="3">
    <source>
        <dbReference type="SMART" id="SM00460"/>
    </source>
</evidence>
<evidence type="ECO:0000313" key="5">
    <source>
        <dbReference type="Proteomes" id="UP000000663"/>
    </source>
</evidence>
<dbReference type="GeneID" id="5144280"/>
<protein>
    <recommendedName>
        <fullName evidence="3">Transglutaminase-like domain-containing protein</fullName>
    </recommendedName>
</protein>
<dbReference type="InterPro" id="IPR008969">
    <property type="entry name" value="CarboxyPept-like_regulatory"/>
</dbReference>
<evidence type="ECO:0000256" key="1">
    <source>
        <dbReference type="SAM" id="MobiDB-lite"/>
    </source>
</evidence>
<dbReference type="EMBL" id="AM114193">
    <property type="protein sequence ID" value="CAJ38253.1"/>
    <property type="molecule type" value="Genomic_DNA"/>
</dbReference>
<accession>Q0W040</accession>
<dbReference type="InterPro" id="IPR002931">
    <property type="entry name" value="Transglutaminase-like"/>
</dbReference>
<name>Q0W040_METAR</name>
<dbReference type="Gene3D" id="3.10.620.30">
    <property type="match status" value="1"/>
</dbReference>
<feature type="domain" description="Transglutaminase-like" evidence="3">
    <location>
        <begin position="115"/>
        <end position="194"/>
    </location>
</feature>
<organism evidence="4 5">
    <name type="scientific">Methanocella arvoryzae (strain DSM 22066 / NBRC 105507 / MRE50)</name>
    <dbReference type="NCBI Taxonomy" id="351160"/>
    <lineage>
        <taxon>Archaea</taxon>
        <taxon>Methanobacteriati</taxon>
        <taxon>Methanobacteriota</taxon>
        <taxon>Stenosarchaea group</taxon>
        <taxon>Methanomicrobia</taxon>
        <taxon>Methanocellales</taxon>
        <taxon>Methanocellaceae</taxon>
        <taxon>Methanocella</taxon>
    </lineage>
</organism>
<dbReference type="Proteomes" id="UP000000663">
    <property type="component" value="Chromosome"/>
</dbReference>
<reference evidence="4 5" key="1">
    <citation type="journal article" date="2006" name="Science">
        <title>Genome of rice cluster I archaea -- the key methane producers in the rice rhizosphere.</title>
        <authorList>
            <person name="Erkel C."/>
            <person name="Kube M."/>
            <person name="Reinhardt R."/>
            <person name="Liesack W."/>
        </authorList>
    </citation>
    <scope>NUCLEOTIDE SEQUENCE [LARGE SCALE GENOMIC DNA]</scope>
    <source>
        <strain evidence="5">DSM 22066 / NBRC 105507 / MRE50</strain>
    </source>
</reference>
<feature type="compositionally biased region" description="Low complexity" evidence="1">
    <location>
        <begin position="320"/>
        <end position="337"/>
    </location>
</feature>
<dbReference type="SUPFAM" id="SSF49464">
    <property type="entry name" value="Carboxypeptidase regulatory domain-like"/>
    <property type="match status" value="1"/>
</dbReference>
<keyword evidence="2" id="KW-0812">Transmembrane</keyword>
<dbReference type="InterPro" id="IPR038765">
    <property type="entry name" value="Papain-like_cys_pep_sf"/>
</dbReference>
<dbReference type="Pfam" id="PF01841">
    <property type="entry name" value="Transglut_core"/>
    <property type="match status" value="1"/>
</dbReference>
<feature type="compositionally biased region" description="Low complexity" evidence="1">
    <location>
        <begin position="277"/>
        <end position="295"/>
    </location>
</feature>
<dbReference type="Gene3D" id="2.60.40.1120">
    <property type="entry name" value="Carboxypeptidase-like, regulatory domain"/>
    <property type="match status" value="1"/>
</dbReference>
<feature type="compositionally biased region" description="Polar residues" evidence="1">
    <location>
        <begin position="296"/>
        <end position="311"/>
    </location>
</feature>
<dbReference type="SUPFAM" id="SSF54001">
    <property type="entry name" value="Cysteine proteinases"/>
    <property type="match status" value="1"/>
</dbReference>
<keyword evidence="2" id="KW-0472">Membrane</keyword>
<dbReference type="KEGG" id="rci:LRC35"/>
<dbReference type="AlphaFoldDB" id="Q0W040"/>
<dbReference type="Pfam" id="PF12985">
    <property type="entry name" value="DUF3869"/>
    <property type="match status" value="1"/>
</dbReference>
<evidence type="ECO:0000313" key="4">
    <source>
        <dbReference type="EMBL" id="CAJ38253.1"/>
    </source>
</evidence>